<dbReference type="Pfam" id="PF21725">
    <property type="entry name" value="T7SS_signal"/>
    <property type="match status" value="1"/>
</dbReference>
<evidence type="ECO:0000313" key="5">
    <source>
        <dbReference type="Proteomes" id="UP000637788"/>
    </source>
</evidence>
<comment type="caution">
    <text evidence="4">The sequence shown here is derived from an EMBL/GenBank/DDBJ whole genome shotgun (WGS) entry which is preliminary data.</text>
</comment>
<evidence type="ECO:0000256" key="1">
    <source>
        <dbReference type="SAM" id="MobiDB-lite"/>
    </source>
</evidence>
<reference evidence="4" key="1">
    <citation type="journal article" date="2014" name="Int. J. Syst. Evol. Microbiol.">
        <title>Complete genome sequence of Corynebacterium casei LMG S-19264T (=DSM 44701T), isolated from a smear-ripened cheese.</title>
        <authorList>
            <consortium name="US DOE Joint Genome Institute (JGI-PGF)"/>
            <person name="Walter F."/>
            <person name="Albersmeier A."/>
            <person name="Kalinowski J."/>
            <person name="Ruckert C."/>
        </authorList>
    </citation>
    <scope>NUCLEOTIDE SEQUENCE</scope>
    <source>
        <strain evidence="4">JCM 3035</strain>
    </source>
</reference>
<dbReference type="RefSeq" id="WP_189325321.1">
    <property type="nucleotide sequence ID" value="NZ_BMPQ01000021.1"/>
</dbReference>
<proteinExistence type="predicted"/>
<dbReference type="InterPro" id="IPR049082">
    <property type="entry name" value="T7SS_signal"/>
</dbReference>
<dbReference type="Pfam" id="PF15644">
    <property type="entry name" value="Gln_amidase"/>
    <property type="match status" value="1"/>
</dbReference>
<feature type="domain" description="Putative T7SS secretion signal" evidence="3">
    <location>
        <begin position="23"/>
        <end position="262"/>
    </location>
</feature>
<name>A0A917R855_9ACTN</name>
<protein>
    <recommendedName>
        <fullName evidence="6">Tox-PL domain-containing protein</fullName>
    </recommendedName>
</protein>
<feature type="region of interest" description="Disordered" evidence="1">
    <location>
        <begin position="204"/>
        <end position="223"/>
    </location>
</feature>
<organism evidence="4 5">
    <name type="scientific">Streptomyces flaveus</name>
    <dbReference type="NCBI Taxonomy" id="66370"/>
    <lineage>
        <taxon>Bacteria</taxon>
        <taxon>Bacillati</taxon>
        <taxon>Actinomycetota</taxon>
        <taxon>Actinomycetes</taxon>
        <taxon>Kitasatosporales</taxon>
        <taxon>Streptomycetaceae</taxon>
        <taxon>Streptomyces</taxon>
        <taxon>Streptomyces aurantiacus group</taxon>
    </lineage>
</organism>
<evidence type="ECO:0008006" key="6">
    <source>
        <dbReference type="Google" id="ProtNLM"/>
    </source>
</evidence>
<feature type="domain" description="Tox-PL" evidence="2">
    <location>
        <begin position="462"/>
        <end position="558"/>
    </location>
</feature>
<sequence length="579" mass="62038">MGVFGDIGGGIKDGLNDGLGALEDGVDAGKRVLGEGVDWGTDRVGEGLDRAGLHDAADAVEDWGDGVASDLGATPGEQQLGQTEQANELIHGKPDVIRASAGHLKDFSAAFDKVGSGLKKVDSSGWRGEGGNTFREKFGVHPTKWLHAADACETAADALEAYADTVRWAQGQARDAIELYKQGKRASEDAIGAYNARVDAYNAKVKADQDPGPRPEPFRDPGDADIRAAQEKLAEARKQRNSAALHAQDKVKEALTHAPAEPPPLDRLGNNITDGYQAVNTELTHLVGGAIKGTAGLLNFVRGLNPMDVYNLTHPAEYMQNVSMTLSGLVSTASHPERAAKAAVDGFKKDPSEFVGRLIPELIGTKGAGLGRTALRTGLKEGLESSAAHGLKHGDELADAQKAAQAGDAPKDWSDLARNTDHTSEKAIHADSVDPKVAEEFVDDQFPWLKDVNNRWEDGYTQNCAYTTISTARRMEGIEVSAAPREGPGHLPLEPFKLVDDAQPWQKVDNYDDIIRDLQNRGEGAKSAVFIGRGNSGHFFNAVNTEHGVVFLDGQTGMLGQLEKNVVDIRHVPYEKMVE</sequence>
<dbReference type="EMBL" id="BMPQ01000021">
    <property type="protein sequence ID" value="GGK94610.1"/>
    <property type="molecule type" value="Genomic_DNA"/>
</dbReference>
<feature type="compositionally biased region" description="Basic and acidic residues" evidence="1">
    <location>
        <begin position="205"/>
        <end position="223"/>
    </location>
</feature>
<evidence type="ECO:0000313" key="4">
    <source>
        <dbReference type="EMBL" id="GGK94610.1"/>
    </source>
</evidence>
<keyword evidence="5" id="KW-1185">Reference proteome</keyword>
<accession>A0A917R855</accession>
<dbReference type="Proteomes" id="UP000637788">
    <property type="component" value="Unassembled WGS sequence"/>
</dbReference>
<dbReference type="InterPro" id="IPR028908">
    <property type="entry name" value="Tox-PL_dom"/>
</dbReference>
<dbReference type="AlphaFoldDB" id="A0A917R855"/>
<evidence type="ECO:0000259" key="3">
    <source>
        <dbReference type="Pfam" id="PF21725"/>
    </source>
</evidence>
<reference evidence="4" key="2">
    <citation type="submission" date="2020-09" db="EMBL/GenBank/DDBJ databases">
        <authorList>
            <person name="Sun Q."/>
            <person name="Ohkuma M."/>
        </authorList>
    </citation>
    <scope>NUCLEOTIDE SEQUENCE</scope>
    <source>
        <strain evidence="4">JCM 3035</strain>
    </source>
</reference>
<evidence type="ECO:0000259" key="2">
    <source>
        <dbReference type="Pfam" id="PF15644"/>
    </source>
</evidence>
<gene>
    <name evidence="4" type="ORF">GCM10010094_64490</name>
</gene>